<dbReference type="Proteomes" id="UP000318199">
    <property type="component" value="Unassembled WGS sequence"/>
</dbReference>
<dbReference type="EMBL" id="VOBQ01000008">
    <property type="protein sequence ID" value="TWO71214.1"/>
    <property type="molecule type" value="Genomic_DNA"/>
</dbReference>
<dbReference type="InterPro" id="IPR036513">
    <property type="entry name" value="STAS_dom_sf"/>
</dbReference>
<organism evidence="1 2">
    <name type="scientific">Caenimonas sedimenti</name>
    <dbReference type="NCBI Taxonomy" id="2596921"/>
    <lineage>
        <taxon>Bacteria</taxon>
        <taxon>Pseudomonadati</taxon>
        <taxon>Pseudomonadota</taxon>
        <taxon>Betaproteobacteria</taxon>
        <taxon>Burkholderiales</taxon>
        <taxon>Comamonadaceae</taxon>
        <taxon>Caenimonas</taxon>
    </lineage>
</organism>
<protein>
    <recommendedName>
        <fullName evidence="3">STAS/SEC14 domain-containing protein</fullName>
    </recommendedName>
</protein>
<accession>A0A562ZST8</accession>
<evidence type="ECO:0008006" key="3">
    <source>
        <dbReference type="Google" id="ProtNLM"/>
    </source>
</evidence>
<dbReference type="AlphaFoldDB" id="A0A562ZST8"/>
<dbReference type="SUPFAM" id="SSF52091">
    <property type="entry name" value="SpoIIaa-like"/>
    <property type="match status" value="1"/>
</dbReference>
<sequence>MNEQVWVECVGDLIVARMRGTVSAQVLQDCQERVVTLARDSGRERVLYDALEMDPPSVDLTFEQRKLDAALGGLRLRRAIVVPNSRLAYLARLAFGEGEYRVFYSDMVAAVKWLSGSLPGV</sequence>
<comment type="caution">
    <text evidence="1">The sequence shown here is derived from an EMBL/GenBank/DDBJ whole genome shotgun (WGS) entry which is preliminary data.</text>
</comment>
<keyword evidence="2" id="KW-1185">Reference proteome</keyword>
<evidence type="ECO:0000313" key="2">
    <source>
        <dbReference type="Proteomes" id="UP000318199"/>
    </source>
</evidence>
<name>A0A562ZST8_9BURK</name>
<dbReference type="RefSeq" id="WP_145892831.1">
    <property type="nucleotide sequence ID" value="NZ_VOBQ01000008.1"/>
</dbReference>
<evidence type="ECO:0000313" key="1">
    <source>
        <dbReference type="EMBL" id="TWO71214.1"/>
    </source>
</evidence>
<proteinExistence type="predicted"/>
<gene>
    <name evidence="1" type="ORF">FN976_09760</name>
</gene>
<dbReference type="OrthoDB" id="8754449at2"/>
<reference evidence="1 2" key="1">
    <citation type="submission" date="2019-07" db="EMBL/GenBank/DDBJ databases">
        <title>Caenimonas sedimenti sp. nov., isolated from activated sludge.</title>
        <authorList>
            <person name="Xu J."/>
        </authorList>
    </citation>
    <scope>NUCLEOTIDE SEQUENCE [LARGE SCALE GENOMIC DNA]</scope>
    <source>
        <strain evidence="1 2">HX-9-20</strain>
    </source>
</reference>